<feature type="transmembrane region" description="Helical" evidence="14">
    <location>
        <begin position="550"/>
        <end position="569"/>
    </location>
</feature>
<evidence type="ECO:0000256" key="8">
    <source>
        <dbReference type="ARBA" id="ARBA00022989"/>
    </source>
</evidence>
<name>A0A381QWD3_9ZZZZ</name>
<feature type="transmembrane region" description="Helical" evidence="14">
    <location>
        <begin position="434"/>
        <end position="459"/>
    </location>
</feature>
<feature type="domain" description="Membrane insertase YidC/Oxa/ALB C-terminal" evidence="15">
    <location>
        <begin position="370"/>
        <end position="566"/>
    </location>
</feature>
<evidence type="ECO:0000256" key="5">
    <source>
        <dbReference type="ARBA" id="ARBA00022475"/>
    </source>
</evidence>
<dbReference type="InterPro" id="IPR028055">
    <property type="entry name" value="YidC/Oxa/ALB_C"/>
</dbReference>
<evidence type="ECO:0000256" key="10">
    <source>
        <dbReference type="ARBA" id="ARBA00023186"/>
    </source>
</evidence>
<dbReference type="GO" id="GO:0005886">
    <property type="term" value="C:plasma membrane"/>
    <property type="evidence" value="ECO:0007669"/>
    <property type="project" value="UniProtKB-SubCell"/>
</dbReference>
<proteinExistence type="inferred from homology"/>
<dbReference type="HAMAP" id="MF_01810">
    <property type="entry name" value="YidC_type1"/>
    <property type="match status" value="1"/>
</dbReference>
<evidence type="ECO:0000256" key="6">
    <source>
        <dbReference type="ARBA" id="ARBA00022692"/>
    </source>
</evidence>
<evidence type="ECO:0000259" key="16">
    <source>
        <dbReference type="Pfam" id="PF14849"/>
    </source>
</evidence>
<dbReference type="EMBL" id="UINC01001542">
    <property type="protein sequence ID" value="SUZ83254.1"/>
    <property type="molecule type" value="Genomic_DNA"/>
</dbReference>
<dbReference type="InterPro" id="IPR001708">
    <property type="entry name" value="YidC/ALB3/OXA1/COX18"/>
</dbReference>
<dbReference type="InterPro" id="IPR028053">
    <property type="entry name" value="Membr_insert_YidC_N"/>
</dbReference>
<dbReference type="Pfam" id="PF02096">
    <property type="entry name" value="60KD_IMP"/>
    <property type="match status" value="1"/>
</dbReference>
<feature type="transmembrane region" description="Helical" evidence="14">
    <location>
        <begin position="366"/>
        <end position="389"/>
    </location>
</feature>
<feature type="domain" description="Membrane insertase YidC N-terminal" evidence="16">
    <location>
        <begin position="88"/>
        <end position="356"/>
    </location>
</feature>
<reference evidence="17" key="1">
    <citation type="submission" date="2018-05" db="EMBL/GenBank/DDBJ databases">
        <authorList>
            <person name="Lanie J.A."/>
            <person name="Ng W.-L."/>
            <person name="Kazmierczak K.M."/>
            <person name="Andrzejewski T.M."/>
            <person name="Davidsen T.M."/>
            <person name="Wayne K.J."/>
            <person name="Tettelin H."/>
            <person name="Glass J.I."/>
            <person name="Rusch D."/>
            <person name="Podicherti R."/>
            <person name="Tsui H.-C.T."/>
            <person name="Winkler M.E."/>
        </authorList>
    </citation>
    <scope>NUCLEOTIDE SEQUENCE</scope>
</reference>
<sequence length="613" mass="71091">MEKNKIDPYQILGFVLLMTAFVWYIYTIPEPEQKIIQNSKENLEISIQSDDSTLDSENDLSKGLNLKDKNSNAFASSENKSTIKFDDVVIENDDLILRFSSKGGLLTEALLKNFTDYEGDPLYMIKDGNQNINLNFYSVNGQLINTSNYHFQPVVNKNYDGTTLSMILSISENQFLNFEYTLPKNGFMMNFSIKSSGFSNVIDNQRSIQLNWDLKALRQAKSIEYENRYSQLYYKYDGDETDYLSSYSDSDKTENSVSWISYGQHFFNSILVLNNPADEVIFESKKLFEDEGKDVLFTKNYISSIPLVLDNSEFNSKMNLYIGPNDYDVLKNYDNNIYESIYFGWGIFGWINRFIYFPLFGFLSKYFSAGLAVIFMTIITRLAMSPVTYKTYVSQARMKVLKPEIAELNEKYKNDAVKKQQETMKLYNKAGANPLLGCVPALFQLPVFYALFCFFPIAFPLRGKPFLWADDLSSYDVIAELPFSIPWYGDHVSLLPILASIAIFFYTMMSSGAQMQSSQPGMPNMKFIMYLMPVMMLFFFNNYASAFSLYYFVSNILTILLMLTIKHFIIDEEKILLQIQENKKKPSTQNRFQRKMQEMMDKAEEQKKLQNRR</sequence>
<feature type="transmembrane region" description="Helical" evidence="14">
    <location>
        <begin position="6"/>
        <end position="26"/>
    </location>
</feature>
<dbReference type="GO" id="GO:0051205">
    <property type="term" value="P:protein insertion into membrane"/>
    <property type="evidence" value="ECO:0007669"/>
    <property type="project" value="TreeGrafter"/>
</dbReference>
<dbReference type="Pfam" id="PF14849">
    <property type="entry name" value="YidC_periplas"/>
    <property type="match status" value="1"/>
</dbReference>
<dbReference type="GO" id="GO:0015031">
    <property type="term" value="P:protein transport"/>
    <property type="evidence" value="ECO:0007669"/>
    <property type="project" value="UniProtKB-KW"/>
</dbReference>
<keyword evidence="5" id="KW-1003">Cell membrane</keyword>
<dbReference type="PANTHER" id="PTHR12428:SF65">
    <property type="entry name" value="CYTOCHROME C OXIDASE ASSEMBLY PROTEIN COX18, MITOCHONDRIAL"/>
    <property type="match status" value="1"/>
</dbReference>
<feature type="transmembrane region" description="Helical" evidence="14">
    <location>
        <begin position="341"/>
        <end position="360"/>
    </location>
</feature>
<evidence type="ECO:0000256" key="13">
    <source>
        <dbReference type="SAM" id="MobiDB-lite"/>
    </source>
</evidence>
<dbReference type="PANTHER" id="PTHR12428">
    <property type="entry name" value="OXA1"/>
    <property type="match status" value="1"/>
</dbReference>
<evidence type="ECO:0000256" key="12">
    <source>
        <dbReference type="ARBA" id="ARBA00033342"/>
    </source>
</evidence>
<dbReference type="CDD" id="cd19961">
    <property type="entry name" value="EcYidC-like_peri"/>
    <property type="match status" value="1"/>
</dbReference>
<comment type="similarity">
    <text evidence="2">Belongs to the OXA1/ALB3/YidC family. Type 1 subfamily.</text>
</comment>
<dbReference type="InterPro" id="IPR047196">
    <property type="entry name" value="YidC_ALB_C"/>
</dbReference>
<evidence type="ECO:0000259" key="15">
    <source>
        <dbReference type="Pfam" id="PF02096"/>
    </source>
</evidence>
<evidence type="ECO:0000256" key="1">
    <source>
        <dbReference type="ARBA" id="ARBA00004429"/>
    </source>
</evidence>
<feature type="compositionally biased region" description="Basic and acidic residues" evidence="13">
    <location>
        <begin position="595"/>
        <end position="613"/>
    </location>
</feature>
<dbReference type="NCBIfam" id="NF002359">
    <property type="entry name" value="PRK01318.2-6"/>
    <property type="match status" value="1"/>
</dbReference>
<evidence type="ECO:0000256" key="14">
    <source>
        <dbReference type="SAM" id="Phobius"/>
    </source>
</evidence>
<evidence type="ECO:0000256" key="7">
    <source>
        <dbReference type="ARBA" id="ARBA00022927"/>
    </source>
</evidence>
<evidence type="ECO:0000313" key="17">
    <source>
        <dbReference type="EMBL" id="SUZ83254.1"/>
    </source>
</evidence>
<dbReference type="NCBIfam" id="NF002356">
    <property type="entry name" value="PRK01318.2-3"/>
    <property type="match status" value="1"/>
</dbReference>
<accession>A0A381QWD3</accession>
<evidence type="ECO:0000256" key="4">
    <source>
        <dbReference type="ARBA" id="ARBA00022448"/>
    </source>
</evidence>
<feature type="transmembrane region" description="Helical" evidence="14">
    <location>
        <begin position="527"/>
        <end position="544"/>
    </location>
</feature>
<evidence type="ECO:0000256" key="11">
    <source>
        <dbReference type="ARBA" id="ARBA00033245"/>
    </source>
</evidence>
<keyword evidence="4" id="KW-0813">Transport</keyword>
<keyword evidence="10" id="KW-0143">Chaperone</keyword>
<comment type="subcellular location">
    <subcellularLocation>
        <location evidence="1">Cell inner membrane</location>
        <topology evidence="1">Multi-pass membrane protein</topology>
    </subcellularLocation>
</comment>
<evidence type="ECO:0000256" key="9">
    <source>
        <dbReference type="ARBA" id="ARBA00023136"/>
    </source>
</evidence>
<keyword evidence="9 14" id="KW-0472">Membrane</keyword>
<protein>
    <recommendedName>
        <fullName evidence="3">Membrane protein insertase YidC</fullName>
    </recommendedName>
    <alternativeName>
        <fullName evidence="12">Foldase YidC</fullName>
    </alternativeName>
    <alternativeName>
        <fullName evidence="11">Membrane integrase YidC</fullName>
    </alternativeName>
</protein>
<keyword evidence="7" id="KW-0653">Protein transport</keyword>
<dbReference type="CDD" id="cd20070">
    <property type="entry name" value="5TM_YidC_Alb3"/>
    <property type="match status" value="1"/>
</dbReference>
<dbReference type="AlphaFoldDB" id="A0A381QWD3"/>
<organism evidence="17">
    <name type="scientific">marine metagenome</name>
    <dbReference type="NCBI Taxonomy" id="408172"/>
    <lineage>
        <taxon>unclassified sequences</taxon>
        <taxon>metagenomes</taxon>
        <taxon>ecological metagenomes</taxon>
    </lineage>
</organism>
<evidence type="ECO:0000256" key="3">
    <source>
        <dbReference type="ARBA" id="ARBA00015325"/>
    </source>
</evidence>
<keyword evidence="6 14" id="KW-0812">Transmembrane</keyword>
<evidence type="ECO:0000256" key="2">
    <source>
        <dbReference type="ARBA" id="ARBA00010527"/>
    </source>
</evidence>
<dbReference type="Gene3D" id="2.70.98.90">
    <property type="match status" value="1"/>
</dbReference>
<dbReference type="InterPro" id="IPR038221">
    <property type="entry name" value="YidC_periplasmic_sf"/>
</dbReference>
<dbReference type="PRINTS" id="PR00701">
    <property type="entry name" value="60KDINNERMP"/>
</dbReference>
<dbReference type="NCBIfam" id="TIGR03593">
    <property type="entry name" value="yidC_nterm"/>
    <property type="match status" value="1"/>
</dbReference>
<feature type="transmembrane region" description="Helical" evidence="14">
    <location>
        <begin position="485"/>
        <end position="506"/>
    </location>
</feature>
<gene>
    <name evidence="17" type="ORF">METZ01_LOCUS36108</name>
</gene>
<keyword evidence="8 14" id="KW-1133">Transmembrane helix</keyword>
<dbReference type="NCBIfam" id="TIGR03592">
    <property type="entry name" value="yidC_oxa1_cterm"/>
    <property type="match status" value="1"/>
</dbReference>
<dbReference type="GO" id="GO:0032977">
    <property type="term" value="F:membrane insertase activity"/>
    <property type="evidence" value="ECO:0007669"/>
    <property type="project" value="InterPro"/>
</dbReference>
<dbReference type="InterPro" id="IPR019998">
    <property type="entry name" value="Membr_insert_YidC"/>
</dbReference>
<feature type="region of interest" description="Disordered" evidence="13">
    <location>
        <begin position="587"/>
        <end position="613"/>
    </location>
</feature>